<reference evidence="1 2" key="1">
    <citation type="submission" date="2022-12" db="EMBL/GenBank/DDBJ databases">
        <title>Hymenobacter canadensis sp. nov. isolated from lake water of the Cambridge Bay, Canada.</title>
        <authorList>
            <person name="Kim W.H."/>
            <person name="Lee Y.M."/>
        </authorList>
    </citation>
    <scope>NUCLEOTIDE SEQUENCE [LARGE SCALE GENOMIC DNA]</scope>
    <source>
        <strain evidence="1 2">PAMC 29467</strain>
    </source>
</reference>
<protein>
    <recommendedName>
        <fullName evidence="3">Tail fiber protein</fullName>
    </recommendedName>
</protein>
<keyword evidence="2" id="KW-1185">Reference proteome</keyword>
<dbReference type="Proteomes" id="UP001211005">
    <property type="component" value="Chromosome"/>
</dbReference>
<accession>A0ABY7LU78</accession>
<organism evidence="1 2">
    <name type="scientific">Hymenobacter canadensis</name>
    <dbReference type="NCBI Taxonomy" id="2999067"/>
    <lineage>
        <taxon>Bacteria</taxon>
        <taxon>Pseudomonadati</taxon>
        <taxon>Bacteroidota</taxon>
        <taxon>Cytophagia</taxon>
        <taxon>Cytophagales</taxon>
        <taxon>Hymenobacteraceae</taxon>
        <taxon>Hymenobacter</taxon>
    </lineage>
</organism>
<name>A0ABY7LU78_9BACT</name>
<sequence>MALPPVPPQPPLLLTPTIFQQKYQERFADNDFFDIEEADLREQARDVASLLLLWSKLGQPLLLSTLDELATVDQRITVVGQSALVANATDAGSAATGVDAGEAEFILRKDSTGPLWAYSSVKSSARVRVRWLPVGDPSERPEFLPYLQLEDYPVKAGDAFKFEFEDGQTIPLQARRDLPLPGAGIMNPVPTGAADDPNYLPLAPLVSALPGAGVTAESVAGVFDKDDGEFYLQVLNGKLLPTIRNSAVVLDKLGNDVLERLSAAAPLLQVLNGTTKASRGRFSSVASALAAFQTGDILLGAGYLPGLAITKSGTYLLNAAYVGGEVSIGAFPNFQLPLTVRLFGLTFSNRLVIISQSQGGHTIELNGIHGLAGGYIEHYALQATASSADRIHVLNADLLCTNSPSSISGGTFVFQGRTDANSNYPLLVVENSRVVSRNGPILSGYVHPSARITWRGSTTLQAAGNVVSTLYRLPQSTAYADADLLVDESSTGGAGPGGITAAQLEMVRSQATLSSRKTANYTLQLADAGNIVPFVAAAVCTIPPDVFAVGTVLEIAQDGTGTVTVAAGAGVAIRTATGLKTGGQWASVGLRQRDVNEWVLTNGIA</sequence>
<dbReference type="RefSeq" id="WP_269561014.1">
    <property type="nucleotide sequence ID" value="NZ_CP114767.1"/>
</dbReference>
<proteinExistence type="predicted"/>
<dbReference type="EMBL" id="CP114767">
    <property type="protein sequence ID" value="WBA42967.1"/>
    <property type="molecule type" value="Genomic_DNA"/>
</dbReference>
<evidence type="ECO:0000313" key="1">
    <source>
        <dbReference type="EMBL" id="WBA42967.1"/>
    </source>
</evidence>
<evidence type="ECO:0000313" key="2">
    <source>
        <dbReference type="Proteomes" id="UP001211005"/>
    </source>
</evidence>
<evidence type="ECO:0008006" key="3">
    <source>
        <dbReference type="Google" id="ProtNLM"/>
    </source>
</evidence>
<gene>
    <name evidence="1" type="ORF">O3303_05235</name>
</gene>